<feature type="region of interest" description="Disordered" evidence="2">
    <location>
        <begin position="716"/>
        <end position="746"/>
    </location>
</feature>
<accession>A0A0P1AMM9</accession>
<dbReference type="InterPro" id="IPR006941">
    <property type="entry name" value="RNase_CAF1"/>
</dbReference>
<sequence>MVDVHVQEIVRSELNAAALARLKGVIRRSAFVAIDTEMGGISCHDTPRPSVMNSIDERYAQFRESAQQFPLVQFGISAFHWDVDARVFRVETFQFPLFPVFYDKDSGQSNTATASPDRRFLIQTKCLQYIRAHGFDLNAWIDRGIGHLSHYEQQQEPCKSALEQPVRPQILQKFHPSHRAFITDETQEFLDHLMTKVNQKISLFHGRQREKGEEGSILLDSGIRCRARRGSTKSMRKNHGRAGRLGNGQEDSCTTMCTSDEMVDVQNGSKEEEDEVMAGAAQDEHVETDKDVVTEMKRFLMKPVTDDWTNELCGAYVTDPLTPFLRHALVQHLRKALPDIEAIDCQVDNTDNEIVIRNPWKRCIRIVVTRNKSHRRALLLADQQLADDERRERNLRLIGFTAVLDIIVAARKPIVGHNMLLDLMQCFCKFHEPLPNRCADFQHELHAWIGAGGGVFDTKTLVDQAMRTTDSFATHLTHTSLENCFAVLSKHPFYGPDVQSVQTIHGDKPLDSSQSSLQSHQAGYDAFMTGYVFLRVCSGLGVSNESIVSLGKNSSDSARFTDNTLESLRNVLYVSNFLPTYVLKLPGPYPLPTPTPSRSRFVRMKLTRTRTPIAPGDSPLLSTNASPVLRTFHIKHCVGWVLNLQSGTRLVNVYWEGKQCVYVELPSSEAVEQLLAVRAQTKECWASKSDPMPSIGCVDLERCSATNECVEIKAGTTDPAPPLFAQQSTSDDGKCRKKRKSCDIAQ</sequence>
<comment type="similarity">
    <text evidence="1">Belongs to the CAF1 family.</text>
</comment>
<evidence type="ECO:0000313" key="4">
    <source>
        <dbReference type="Proteomes" id="UP000054928"/>
    </source>
</evidence>
<feature type="region of interest" description="Disordered" evidence="2">
    <location>
        <begin position="229"/>
        <end position="253"/>
    </location>
</feature>
<reference evidence="4" key="1">
    <citation type="submission" date="2014-09" db="EMBL/GenBank/DDBJ databases">
        <authorList>
            <person name="Sharma Rahul"/>
            <person name="Thines Marco"/>
        </authorList>
    </citation>
    <scope>NUCLEOTIDE SEQUENCE [LARGE SCALE GENOMIC DNA]</scope>
</reference>
<evidence type="ECO:0000313" key="3">
    <source>
        <dbReference type="EMBL" id="CEG41930.1"/>
    </source>
</evidence>
<dbReference type="AlphaFoldDB" id="A0A0P1AMM9"/>
<dbReference type="OrthoDB" id="414075at2759"/>
<protein>
    <submittedName>
        <fullName evidence="3">Poly-specific ribonuclease parn</fullName>
    </submittedName>
</protein>
<dbReference type="InterPro" id="IPR012337">
    <property type="entry name" value="RNaseH-like_sf"/>
</dbReference>
<evidence type="ECO:0000256" key="2">
    <source>
        <dbReference type="SAM" id="MobiDB-lite"/>
    </source>
</evidence>
<dbReference type="PANTHER" id="PTHR15092">
    <property type="entry name" value="POLY A -SPECIFIC RIBONUCLEASE/TARGET OF EGR1, MEMBER 1"/>
    <property type="match status" value="1"/>
</dbReference>
<proteinExistence type="inferred from homology"/>
<keyword evidence="4" id="KW-1185">Reference proteome</keyword>
<dbReference type="GeneID" id="36407297"/>
<dbReference type="EMBL" id="CCYD01000610">
    <property type="protein sequence ID" value="CEG41930.1"/>
    <property type="molecule type" value="Genomic_DNA"/>
</dbReference>
<dbReference type="Proteomes" id="UP000054928">
    <property type="component" value="Unassembled WGS sequence"/>
</dbReference>
<feature type="compositionally biased region" description="Basic residues" evidence="2">
    <location>
        <begin position="229"/>
        <end position="242"/>
    </location>
</feature>
<evidence type="ECO:0000256" key="1">
    <source>
        <dbReference type="ARBA" id="ARBA00008372"/>
    </source>
</evidence>
<dbReference type="STRING" id="4781.A0A0P1AMM9"/>
<dbReference type="Pfam" id="PF04857">
    <property type="entry name" value="CAF1"/>
    <property type="match status" value="1"/>
</dbReference>
<dbReference type="Gene3D" id="3.30.420.10">
    <property type="entry name" value="Ribonuclease H-like superfamily/Ribonuclease H"/>
    <property type="match status" value="2"/>
</dbReference>
<dbReference type="RefSeq" id="XP_024578299.1">
    <property type="nucleotide sequence ID" value="XM_024727753.1"/>
</dbReference>
<dbReference type="InterPro" id="IPR036397">
    <property type="entry name" value="RNaseH_sf"/>
</dbReference>
<dbReference type="InterPro" id="IPR051181">
    <property type="entry name" value="CAF1_poly(A)_ribonucleases"/>
</dbReference>
<organism evidence="3 4">
    <name type="scientific">Plasmopara halstedii</name>
    <name type="common">Downy mildew of sunflower</name>
    <dbReference type="NCBI Taxonomy" id="4781"/>
    <lineage>
        <taxon>Eukaryota</taxon>
        <taxon>Sar</taxon>
        <taxon>Stramenopiles</taxon>
        <taxon>Oomycota</taxon>
        <taxon>Peronosporomycetes</taxon>
        <taxon>Peronosporales</taxon>
        <taxon>Peronosporaceae</taxon>
        <taxon>Plasmopara</taxon>
    </lineage>
</organism>
<name>A0A0P1AMM9_PLAHL</name>
<dbReference type="GO" id="GO:0000175">
    <property type="term" value="F:3'-5'-RNA exonuclease activity"/>
    <property type="evidence" value="ECO:0007669"/>
    <property type="project" value="TreeGrafter"/>
</dbReference>
<dbReference type="SUPFAM" id="SSF53098">
    <property type="entry name" value="Ribonuclease H-like"/>
    <property type="match status" value="1"/>
</dbReference>
<dbReference type="PANTHER" id="PTHR15092:SF22">
    <property type="entry name" value="POLY(A)-SPECIFIC RIBONUCLEASE PNLDC1"/>
    <property type="match status" value="1"/>
</dbReference>
<dbReference type="GO" id="GO:0003723">
    <property type="term" value="F:RNA binding"/>
    <property type="evidence" value="ECO:0007669"/>
    <property type="project" value="TreeGrafter"/>
</dbReference>
<dbReference type="OMA" id="HCVGWVL"/>